<gene>
    <name evidence="1" type="ORF">P174DRAFT_378878</name>
</gene>
<dbReference type="OrthoDB" id="5986190at2759"/>
<dbReference type="STRING" id="1392255.A0A2I1BVR8"/>
<dbReference type="SUPFAM" id="SSF48452">
    <property type="entry name" value="TPR-like"/>
    <property type="match status" value="1"/>
</dbReference>
<proteinExistence type="predicted"/>
<dbReference type="EMBL" id="MSZS01000010">
    <property type="protein sequence ID" value="PKX89479.1"/>
    <property type="molecule type" value="Genomic_DNA"/>
</dbReference>
<protein>
    <recommendedName>
        <fullName evidence="3">MalT-like TPR region domain-containing protein</fullName>
    </recommendedName>
</protein>
<dbReference type="GeneID" id="36530197"/>
<accession>A0A2I1BVR8</accession>
<sequence length="395" mass="44894">MRDVIEAQVEQIQDVIYFFLERDRPGTVEKVCISLHEQVDKMFGYYHPATFTLKWLMISIFTSLRNYDEAETLCNRTLSRFNDDSDVNEAEGCAKRSFTLLLARICMLRGQMGKGEELLLGPSSSSQGAGISGLLFEKNLISRLWTQYLAQDISRDMQTWMENHLLKEETGKAGSCQQSFNHLCTQIYLCLSRNENENAKALLVEAREMFDDENTADYAKASMFSDLAALYIRLDEYGDLKSLCDDATTGDWESLWQSDVRFSFNVVLMRCYVHLNRGELDETVDLCQRALNKLHDSRVLGSAPKRSVLIVLASVYMQQGMLLEAEKQLAAAIQGTRESKQQCTSASYEHVLALMSVLAECYKHRGEQDSVQRCLKLVGKCQRELLKARQGGLNV</sequence>
<evidence type="ECO:0000313" key="2">
    <source>
        <dbReference type="Proteomes" id="UP000234474"/>
    </source>
</evidence>
<dbReference type="AlphaFoldDB" id="A0A2I1BVR8"/>
<evidence type="ECO:0008006" key="3">
    <source>
        <dbReference type="Google" id="ProtNLM"/>
    </source>
</evidence>
<keyword evidence="2" id="KW-1185">Reference proteome</keyword>
<dbReference type="Gene3D" id="1.25.40.10">
    <property type="entry name" value="Tetratricopeptide repeat domain"/>
    <property type="match status" value="1"/>
</dbReference>
<dbReference type="VEuPathDB" id="FungiDB:P174DRAFT_378878"/>
<comment type="caution">
    <text evidence="1">The sequence shown here is derived from an EMBL/GenBank/DDBJ whole genome shotgun (WGS) entry which is preliminary data.</text>
</comment>
<dbReference type="InterPro" id="IPR011990">
    <property type="entry name" value="TPR-like_helical_dom_sf"/>
</dbReference>
<evidence type="ECO:0000313" key="1">
    <source>
        <dbReference type="EMBL" id="PKX89479.1"/>
    </source>
</evidence>
<dbReference type="RefSeq" id="XP_024678074.1">
    <property type="nucleotide sequence ID" value="XM_024822871.1"/>
</dbReference>
<dbReference type="Proteomes" id="UP000234474">
    <property type="component" value="Unassembled WGS sequence"/>
</dbReference>
<organism evidence="1 2">
    <name type="scientific">Aspergillus novofumigatus (strain IBT 16806)</name>
    <dbReference type="NCBI Taxonomy" id="1392255"/>
    <lineage>
        <taxon>Eukaryota</taxon>
        <taxon>Fungi</taxon>
        <taxon>Dikarya</taxon>
        <taxon>Ascomycota</taxon>
        <taxon>Pezizomycotina</taxon>
        <taxon>Eurotiomycetes</taxon>
        <taxon>Eurotiomycetidae</taxon>
        <taxon>Eurotiales</taxon>
        <taxon>Aspergillaceae</taxon>
        <taxon>Aspergillus</taxon>
        <taxon>Aspergillus subgen. Fumigati</taxon>
    </lineage>
</organism>
<reference evidence="2" key="1">
    <citation type="journal article" date="2018" name="Proc. Natl. Acad. Sci. U.S.A.">
        <title>Linking secondary metabolites to gene clusters through genome sequencing of six diverse Aspergillus species.</title>
        <authorList>
            <person name="Kaerboelling I."/>
            <person name="Vesth T.C."/>
            <person name="Frisvad J.C."/>
            <person name="Nybo J.L."/>
            <person name="Theobald S."/>
            <person name="Kuo A."/>
            <person name="Bowyer P."/>
            <person name="Matsuda Y."/>
            <person name="Mondo S."/>
            <person name="Lyhne E.K."/>
            <person name="Kogle M.E."/>
            <person name="Clum A."/>
            <person name="Lipzen A."/>
            <person name="Salamov A."/>
            <person name="Ngan C.Y."/>
            <person name="Daum C."/>
            <person name="Chiniquy J."/>
            <person name="Barry K."/>
            <person name="LaButti K."/>
            <person name="Haridas S."/>
            <person name="Simmons B.A."/>
            <person name="Magnuson J.K."/>
            <person name="Mortensen U.H."/>
            <person name="Larsen T.O."/>
            <person name="Grigoriev I.V."/>
            <person name="Baker S.E."/>
            <person name="Andersen M.R."/>
        </authorList>
    </citation>
    <scope>NUCLEOTIDE SEQUENCE [LARGE SCALE GENOMIC DNA]</scope>
    <source>
        <strain evidence="2">IBT 16806</strain>
    </source>
</reference>
<name>A0A2I1BVR8_ASPN1</name>